<reference evidence="7" key="1">
    <citation type="submission" date="2023-03" db="EMBL/GenBank/DDBJ databases">
        <title>Massive genome expansion in bonnet fungi (Mycena s.s.) driven by repeated elements and novel gene families across ecological guilds.</title>
        <authorList>
            <consortium name="Lawrence Berkeley National Laboratory"/>
            <person name="Harder C.B."/>
            <person name="Miyauchi S."/>
            <person name="Viragh M."/>
            <person name="Kuo A."/>
            <person name="Thoen E."/>
            <person name="Andreopoulos B."/>
            <person name="Lu D."/>
            <person name="Skrede I."/>
            <person name="Drula E."/>
            <person name="Henrissat B."/>
            <person name="Morin E."/>
            <person name="Kohler A."/>
            <person name="Barry K."/>
            <person name="LaButti K."/>
            <person name="Morin E."/>
            <person name="Salamov A."/>
            <person name="Lipzen A."/>
            <person name="Mereny Z."/>
            <person name="Hegedus B."/>
            <person name="Baldrian P."/>
            <person name="Stursova M."/>
            <person name="Weitz H."/>
            <person name="Taylor A."/>
            <person name="Grigoriev I.V."/>
            <person name="Nagy L.G."/>
            <person name="Martin F."/>
            <person name="Kauserud H."/>
        </authorList>
    </citation>
    <scope>NUCLEOTIDE SEQUENCE</scope>
    <source>
        <strain evidence="7">CBHHK067</strain>
    </source>
</reference>
<evidence type="ECO:0000256" key="1">
    <source>
        <dbReference type="ARBA" id="ARBA00004141"/>
    </source>
</evidence>
<evidence type="ECO:0000313" key="7">
    <source>
        <dbReference type="EMBL" id="KAJ7683000.1"/>
    </source>
</evidence>
<evidence type="ECO:0000256" key="3">
    <source>
        <dbReference type="ARBA" id="ARBA00022989"/>
    </source>
</evidence>
<name>A0AAD7D7T7_MYCRO</name>
<feature type="transmembrane region" description="Helical" evidence="5">
    <location>
        <begin position="109"/>
        <end position="128"/>
    </location>
</feature>
<dbReference type="GO" id="GO:0000822">
    <property type="term" value="F:inositol hexakisphosphate binding"/>
    <property type="evidence" value="ECO:0007669"/>
    <property type="project" value="TreeGrafter"/>
</dbReference>
<keyword evidence="2 5" id="KW-0812">Transmembrane</keyword>
<dbReference type="EMBL" id="JARKIE010000112">
    <property type="protein sequence ID" value="KAJ7683000.1"/>
    <property type="molecule type" value="Genomic_DNA"/>
</dbReference>
<evidence type="ECO:0000256" key="4">
    <source>
        <dbReference type="ARBA" id="ARBA00023136"/>
    </source>
</evidence>
<dbReference type="InterPro" id="IPR004342">
    <property type="entry name" value="EXS_C"/>
</dbReference>
<protein>
    <submittedName>
        <fullName evidence="7">EXS-domain-containing protein</fullName>
    </submittedName>
</protein>
<dbReference type="PANTHER" id="PTHR10783:SF103">
    <property type="entry name" value="SOLUTE CARRIER FAMILY 53 MEMBER 1"/>
    <property type="match status" value="1"/>
</dbReference>
<feature type="transmembrane region" description="Helical" evidence="5">
    <location>
        <begin position="46"/>
        <end position="65"/>
    </location>
</feature>
<comment type="subcellular location">
    <subcellularLocation>
        <location evidence="1">Membrane</location>
        <topology evidence="1">Multi-pass membrane protein</topology>
    </subcellularLocation>
</comment>
<dbReference type="AlphaFoldDB" id="A0AAD7D7T7"/>
<dbReference type="GO" id="GO:0005886">
    <property type="term" value="C:plasma membrane"/>
    <property type="evidence" value="ECO:0007669"/>
    <property type="project" value="TreeGrafter"/>
</dbReference>
<keyword evidence="8" id="KW-1185">Reference proteome</keyword>
<proteinExistence type="predicted"/>
<dbReference type="PROSITE" id="PS51380">
    <property type="entry name" value="EXS"/>
    <property type="match status" value="1"/>
</dbReference>
<dbReference type="GO" id="GO:0005794">
    <property type="term" value="C:Golgi apparatus"/>
    <property type="evidence" value="ECO:0007669"/>
    <property type="project" value="TreeGrafter"/>
</dbReference>
<feature type="transmembrane region" description="Helical" evidence="5">
    <location>
        <begin position="185"/>
        <end position="205"/>
    </location>
</feature>
<comment type="caution">
    <text evidence="7">The sequence shown here is derived from an EMBL/GenBank/DDBJ whole genome shotgun (WGS) entry which is preliminary data.</text>
</comment>
<dbReference type="PANTHER" id="PTHR10783">
    <property type="entry name" value="XENOTROPIC AND POLYTROPIC RETROVIRUS RECEPTOR 1-RELATED"/>
    <property type="match status" value="1"/>
</dbReference>
<accession>A0AAD7D7T7</accession>
<dbReference type="Pfam" id="PF03124">
    <property type="entry name" value="EXS"/>
    <property type="match status" value="1"/>
</dbReference>
<dbReference type="GO" id="GO:0006817">
    <property type="term" value="P:phosphate ion transport"/>
    <property type="evidence" value="ECO:0007669"/>
    <property type="project" value="TreeGrafter"/>
</dbReference>
<evidence type="ECO:0000313" key="8">
    <source>
        <dbReference type="Proteomes" id="UP001221757"/>
    </source>
</evidence>
<gene>
    <name evidence="7" type="ORF">B0H17DRAFT_942272</name>
</gene>
<sequence length="295" mass="35245">MLLDPLPIFFKPSRYWLLASVGKLLTSGTRRVEFSDFWMGDQFCSLVFTLSNLYLVVCLYVEGFNSNWRECGSVSRFWPLSFFLAVLPFLMRLIQSLKRHVDSKLNTHLINGGKYFSGIIAYLCYFIWRHKGRNHGPSFAAWCIFQTIYSFYALTWDLLMDWSILRLHVQYPLLRQQLVYTNHIYLYYFAIISNTLIRFIWILYIPARGPDIILRTFIAALFEMLRRWQWNFYRLENEHLGNVDQYRITKDVPLPYDLDDAHADDVDEDDEGSPSRKWFPQRAIRLRRQRAVEEV</sequence>
<dbReference type="GO" id="GO:0016036">
    <property type="term" value="P:cellular response to phosphate starvation"/>
    <property type="evidence" value="ECO:0007669"/>
    <property type="project" value="TreeGrafter"/>
</dbReference>
<evidence type="ECO:0000256" key="5">
    <source>
        <dbReference type="SAM" id="Phobius"/>
    </source>
</evidence>
<dbReference type="Proteomes" id="UP001221757">
    <property type="component" value="Unassembled WGS sequence"/>
</dbReference>
<feature type="transmembrane region" description="Helical" evidence="5">
    <location>
        <begin position="77"/>
        <end position="97"/>
    </location>
</feature>
<evidence type="ECO:0000259" key="6">
    <source>
        <dbReference type="PROSITE" id="PS51380"/>
    </source>
</evidence>
<keyword evidence="4 5" id="KW-0472">Membrane</keyword>
<keyword evidence="3 5" id="KW-1133">Transmembrane helix</keyword>
<evidence type="ECO:0000256" key="2">
    <source>
        <dbReference type="ARBA" id="ARBA00022692"/>
    </source>
</evidence>
<organism evidence="7 8">
    <name type="scientific">Mycena rosella</name>
    <name type="common">Pink bonnet</name>
    <name type="synonym">Agaricus rosellus</name>
    <dbReference type="NCBI Taxonomy" id="1033263"/>
    <lineage>
        <taxon>Eukaryota</taxon>
        <taxon>Fungi</taxon>
        <taxon>Dikarya</taxon>
        <taxon>Basidiomycota</taxon>
        <taxon>Agaricomycotina</taxon>
        <taxon>Agaricomycetes</taxon>
        <taxon>Agaricomycetidae</taxon>
        <taxon>Agaricales</taxon>
        <taxon>Marasmiineae</taxon>
        <taxon>Mycenaceae</taxon>
        <taxon>Mycena</taxon>
    </lineage>
</organism>
<feature type="domain" description="EXS" evidence="6">
    <location>
        <begin position="72"/>
        <end position="266"/>
    </location>
</feature>
<feature type="transmembrane region" description="Helical" evidence="5">
    <location>
        <begin position="140"/>
        <end position="165"/>
    </location>
</feature>